<dbReference type="AlphaFoldDB" id="A0A835LUK3"/>
<dbReference type="PANTHER" id="PTHR47074:SF11">
    <property type="entry name" value="REVERSE TRANSCRIPTASE-LIKE PROTEIN"/>
    <property type="match status" value="1"/>
</dbReference>
<evidence type="ECO:0000313" key="2">
    <source>
        <dbReference type="Proteomes" id="UP000631114"/>
    </source>
</evidence>
<comment type="caution">
    <text evidence="1">The sequence shown here is derived from an EMBL/GenBank/DDBJ whole genome shotgun (WGS) entry which is preliminary data.</text>
</comment>
<accession>A0A835LUK3</accession>
<dbReference type="InterPro" id="IPR052929">
    <property type="entry name" value="RNase_H-like_EbsB-rel"/>
</dbReference>
<dbReference type="EMBL" id="JADFTS010000004">
    <property type="protein sequence ID" value="KAF9608035.1"/>
    <property type="molecule type" value="Genomic_DNA"/>
</dbReference>
<proteinExistence type="predicted"/>
<evidence type="ECO:0008006" key="3">
    <source>
        <dbReference type="Google" id="ProtNLM"/>
    </source>
</evidence>
<dbReference type="Proteomes" id="UP000631114">
    <property type="component" value="Unassembled WGS sequence"/>
</dbReference>
<dbReference type="PANTHER" id="PTHR47074">
    <property type="entry name" value="BNAC02G40300D PROTEIN"/>
    <property type="match status" value="1"/>
</dbReference>
<gene>
    <name evidence="1" type="ORF">IFM89_005185</name>
</gene>
<evidence type="ECO:0000313" key="1">
    <source>
        <dbReference type="EMBL" id="KAF9608035.1"/>
    </source>
</evidence>
<keyword evidence="2" id="KW-1185">Reference proteome</keyword>
<name>A0A835LUK3_9MAGN</name>
<sequence>MIRPSERWSREPKISHIKIINEANKIIQMSRGYRIPPFLLSRAHNSIEITQNEPWDRENPFVGSEIIPYNTSFVGYRIPIYERYMPRYIREVIDKSTRYCMFTAINHLKGYVILIEHCNTTTLPYWISRKNLRIFKRFFYIQLKPPILCQWIKPVIGTVKVNTDGSVSATGVGYGGTARAHLGEVVFAFCGGFVRKSLFQELQPIEKGLQGCQLHGFGRVDASSDSLFAVRIVNGLVQPPWFCLVLLEYCEIYQQSMQPVGSM</sequence>
<reference evidence="1 2" key="1">
    <citation type="submission" date="2020-10" db="EMBL/GenBank/DDBJ databases">
        <title>The Coptis chinensis genome and diversification of protoberbering-type alkaloids.</title>
        <authorList>
            <person name="Wang B."/>
            <person name="Shu S."/>
            <person name="Song C."/>
            <person name="Liu Y."/>
        </authorList>
    </citation>
    <scope>NUCLEOTIDE SEQUENCE [LARGE SCALE GENOMIC DNA]</scope>
    <source>
        <strain evidence="1">HL-2020</strain>
        <tissue evidence="1">Leaf</tissue>
    </source>
</reference>
<protein>
    <recommendedName>
        <fullName evidence="3">RNase H type-1 domain-containing protein</fullName>
    </recommendedName>
</protein>
<organism evidence="1 2">
    <name type="scientific">Coptis chinensis</name>
    <dbReference type="NCBI Taxonomy" id="261450"/>
    <lineage>
        <taxon>Eukaryota</taxon>
        <taxon>Viridiplantae</taxon>
        <taxon>Streptophyta</taxon>
        <taxon>Embryophyta</taxon>
        <taxon>Tracheophyta</taxon>
        <taxon>Spermatophyta</taxon>
        <taxon>Magnoliopsida</taxon>
        <taxon>Ranunculales</taxon>
        <taxon>Ranunculaceae</taxon>
        <taxon>Coptidoideae</taxon>
        <taxon>Coptis</taxon>
    </lineage>
</organism>